<evidence type="ECO:0000313" key="3">
    <source>
        <dbReference type="EMBL" id="PIC32744.1"/>
    </source>
</evidence>
<dbReference type="CDD" id="cd02440">
    <property type="entry name" value="AdoMet_MTases"/>
    <property type="match status" value="1"/>
</dbReference>
<dbReference type="PANTHER" id="PTHR11579">
    <property type="entry name" value="PROTEIN-L-ISOASPARTATE O-METHYLTRANSFERASE"/>
    <property type="match status" value="1"/>
</dbReference>
<evidence type="ECO:0000256" key="2">
    <source>
        <dbReference type="SAM" id="MobiDB-lite"/>
    </source>
</evidence>
<dbReference type="PANTHER" id="PTHR11579:SF9">
    <property type="entry name" value="PROTEIN-L-ISOASPARTATE O-METHYLTRANSFERASE"/>
    <property type="match status" value="1"/>
</dbReference>
<feature type="compositionally biased region" description="Polar residues" evidence="2">
    <location>
        <begin position="707"/>
        <end position="729"/>
    </location>
</feature>
<gene>
    <name evidence="3" type="primary">Cnig_chr_IV.g12966</name>
    <name evidence="3" type="ORF">B9Z55_012966</name>
</gene>
<feature type="region of interest" description="Disordered" evidence="2">
    <location>
        <begin position="672"/>
        <end position="761"/>
    </location>
</feature>
<dbReference type="EMBL" id="PDUG01000004">
    <property type="protein sequence ID" value="PIC32744.1"/>
    <property type="molecule type" value="Genomic_DNA"/>
</dbReference>
<dbReference type="STRING" id="1611254.A0A2G5TZQ4"/>
<evidence type="ECO:0000256" key="1">
    <source>
        <dbReference type="ARBA" id="ARBA00005369"/>
    </source>
</evidence>
<dbReference type="GO" id="GO:0005737">
    <property type="term" value="C:cytoplasm"/>
    <property type="evidence" value="ECO:0007669"/>
    <property type="project" value="TreeGrafter"/>
</dbReference>
<name>A0A2G5TZQ4_9PELO</name>
<feature type="compositionally biased region" description="Polar residues" evidence="2">
    <location>
        <begin position="675"/>
        <end position="696"/>
    </location>
</feature>
<feature type="compositionally biased region" description="Basic and acidic residues" evidence="2">
    <location>
        <begin position="788"/>
        <end position="804"/>
    </location>
</feature>
<dbReference type="InterPro" id="IPR000682">
    <property type="entry name" value="PCMT"/>
</dbReference>
<dbReference type="AlphaFoldDB" id="A0A2G5TZQ4"/>
<sequence length="1168" mass="135272">MILKNWFLHAIFYFFRAPKKYTMDNIDYLVIDKAINRMVEQGTIQQRTIERAMRYVHRREFLPRHYREEFAHRPLWIELQGGRGRIHLSHVDVYCKVAEYLRIEKGMKVLNVGSGTGFFSTVLGILVGDQGTNHGLEVYPNLIEFAESRVQNWVGKMPSTSVGFSRPVFKLGDFNDPELYRNHLDMYDRIYISFVNHDLDCLRRALRMLKINGILIAPMNGWLCRYTRNTATNANCEFLERMSFASGFLMPNEKRPPTPQFDRIVPLSILCRQALRTNLRSGTYNHLVMSRINAFLRVPIGGVPGRSDERRRLPTLDAVMNEYLHRDDRPSTSGPPTLVIPPASTPLERIRDTTATLKRENSAAELQHQVWADLQTNRDRAVRIRAANALGALHGSELPNALREAIDDVESDDRRDQKCVRYIQQGRRRHNLGADVARENSSQIFAKALIISEAVRESKEIFPKRLIDYGYFYMNRFNKLRLEAKGSRKQVEVAGPPDDPIDVRIGEMWDQLIANGKEIDLNSPWQFGFITQLNLNESSLGSLKRMIEEFFVIARNFQNLMGLDEAPAPELTITDLSARVIEQFSQICQLWEMYLKLLVIEPQPRGRFGDQERDDLRGRVHRIRTELFERCPAARPVTTPDVPGRELEIRQQMEQDNQTMGEISEDLEEFFDSDNGYQSPWMSDSSGSHPNGSATGSLEHYPVRPTTPCSNGFNAANSTNGTQGSSASHRSGDIVNDLFADLQPPNGSRPPESNGSSLPLRESDENLFEPFQFVVPPRIMPTQENVDEVARQREQNQEAGDDKASTPPETESDDSESNDILDIFNPMDMAFPGDPTPAIQLRRPTTPPRIPRNEIFRGRMGRNFSRQAPLGTQGHGARRIYSTHSDRNRSHPLARAITEQNEYLRALRSQNPDPEDLERRRQAYTTWRREQRQNGMTIGSLMLRIYLNRDERFILREMDRLIPDLQETNERVRMWQDTFVPQLVNRNHLLLERNRIGRDIAEMDQLERVDFETIQRLPPDPQVSMEIDFEPPLRVPRFSGDLTDDEMDQEEQELEHRFLAYEAVRRLEDQRSESKTESESEESDPSERGGSRFFGPTQSLSARRQIKQDRRQKLAERKKRERHLRQRNDALRVAHNSYSNRIRNLPIPEHVRRFLIDLTEKIEVPQWR</sequence>
<comment type="caution">
    <text evidence="3">The sequence shown here is derived from an EMBL/GenBank/DDBJ whole genome shotgun (WGS) entry which is preliminary data.</text>
</comment>
<feature type="compositionally biased region" description="Basic and acidic residues" evidence="2">
    <location>
        <begin position="1068"/>
        <end position="1078"/>
    </location>
</feature>
<dbReference type="OrthoDB" id="10257972at2759"/>
<dbReference type="SUPFAM" id="SSF53335">
    <property type="entry name" value="S-adenosyl-L-methionine-dependent methyltransferases"/>
    <property type="match status" value="1"/>
</dbReference>
<feature type="region of interest" description="Disordered" evidence="2">
    <location>
        <begin position="787"/>
        <end position="820"/>
    </location>
</feature>
<comment type="similarity">
    <text evidence="1">Belongs to the methyltransferase superfamily. L-isoaspartyl/D-aspartyl protein methyltransferase family.</text>
</comment>
<dbReference type="GO" id="GO:0004719">
    <property type="term" value="F:protein-L-isoaspartate (D-aspartate) O-methyltransferase activity"/>
    <property type="evidence" value="ECO:0007669"/>
    <property type="project" value="InterPro"/>
</dbReference>
<keyword evidence="4" id="KW-1185">Reference proteome</keyword>
<reference evidence="4" key="1">
    <citation type="submission" date="2017-10" db="EMBL/GenBank/DDBJ databases">
        <title>Rapid genome shrinkage in a self-fertile nematode reveals novel sperm competition proteins.</title>
        <authorList>
            <person name="Yin D."/>
            <person name="Schwarz E.M."/>
            <person name="Thomas C.G."/>
            <person name="Felde R.L."/>
            <person name="Korf I.F."/>
            <person name="Cutter A.D."/>
            <person name="Schartner C.M."/>
            <person name="Ralston E.J."/>
            <person name="Meyer B.J."/>
            <person name="Haag E.S."/>
        </authorList>
    </citation>
    <scope>NUCLEOTIDE SEQUENCE [LARGE SCALE GENOMIC DNA]</scope>
    <source>
        <strain evidence="4">JU1422</strain>
    </source>
</reference>
<dbReference type="Proteomes" id="UP000230233">
    <property type="component" value="Chromosome IV"/>
</dbReference>
<protein>
    <recommendedName>
        <fullName evidence="5">Methyltransferase domain-containing protein</fullName>
    </recommendedName>
</protein>
<proteinExistence type="inferred from homology"/>
<feature type="compositionally biased region" description="Acidic residues" evidence="2">
    <location>
        <begin position="810"/>
        <end position="819"/>
    </location>
</feature>
<dbReference type="Gene3D" id="3.40.50.150">
    <property type="entry name" value="Vaccinia Virus protein VP39"/>
    <property type="match status" value="1"/>
</dbReference>
<evidence type="ECO:0000313" key="4">
    <source>
        <dbReference type="Proteomes" id="UP000230233"/>
    </source>
</evidence>
<organism evidence="3 4">
    <name type="scientific">Caenorhabditis nigoni</name>
    <dbReference type="NCBI Taxonomy" id="1611254"/>
    <lineage>
        <taxon>Eukaryota</taxon>
        <taxon>Metazoa</taxon>
        <taxon>Ecdysozoa</taxon>
        <taxon>Nematoda</taxon>
        <taxon>Chromadorea</taxon>
        <taxon>Rhabditida</taxon>
        <taxon>Rhabditina</taxon>
        <taxon>Rhabditomorpha</taxon>
        <taxon>Rhabditoidea</taxon>
        <taxon>Rhabditidae</taxon>
        <taxon>Peloderinae</taxon>
        <taxon>Caenorhabditis</taxon>
    </lineage>
</organism>
<accession>A0A2G5TZQ4</accession>
<dbReference type="InterPro" id="IPR029063">
    <property type="entry name" value="SAM-dependent_MTases_sf"/>
</dbReference>
<dbReference type="Pfam" id="PF01135">
    <property type="entry name" value="PCMT"/>
    <property type="match status" value="1"/>
</dbReference>
<evidence type="ECO:0008006" key="5">
    <source>
        <dbReference type="Google" id="ProtNLM"/>
    </source>
</evidence>
<feature type="region of interest" description="Disordered" evidence="2">
    <location>
        <begin position="1068"/>
        <end position="1106"/>
    </location>
</feature>